<protein>
    <submittedName>
        <fullName evidence="1">Head-tail connector protein</fullName>
    </submittedName>
</protein>
<gene>
    <name evidence="1" type="ORF">JW646_17235</name>
</gene>
<keyword evidence="2" id="KW-1185">Reference proteome</keyword>
<name>A0AAX2ZG63_9FIRM</name>
<dbReference type="Pfam" id="PF05135">
    <property type="entry name" value="Phage_connect_1"/>
    <property type="match status" value="1"/>
</dbReference>
<dbReference type="AlphaFoldDB" id="A0AAX2ZG63"/>
<dbReference type="RefSeq" id="WP_228415803.1">
    <property type="nucleotide sequence ID" value="NZ_CP081135.1"/>
</dbReference>
<dbReference type="KEGG" id="tem:JW646_17235"/>
<dbReference type="InterPro" id="IPR021146">
    <property type="entry name" value="Phage_gp6-like_head-tail"/>
</dbReference>
<dbReference type="CDD" id="cd08054">
    <property type="entry name" value="gp6"/>
    <property type="match status" value="1"/>
</dbReference>
<dbReference type="Proteomes" id="UP001198983">
    <property type="component" value="Chromosome"/>
</dbReference>
<proteinExistence type="predicted"/>
<evidence type="ECO:0000313" key="2">
    <source>
        <dbReference type="Proteomes" id="UP001198983"/>
    </source>
</evidence>
<dbReference type="NCBIfam" id="TIGR01560">
    <property type="entry name" value="put_DNA_pack"/>
    <property type="match status" value="1"/>
</dbReference>
<dbReference type="InterPro" id="IPR006450">
    <property type="entry name" value="Phage_HK97_gp6-like"/>
</dbReference>
<evidence type="ECO:0000313" key="1">
    <source>
        <dbReference type="EMBL" id="UEL47352.1"/>
    </source>
</evidence>
<dbReference type="Gene3D" id="1.10.3230.30">
    <property type="entry name" value="Phage gp6-like head-tail connector protein"/>
    <property type="match status" value="1"/>
</dbReference>
<dbReference type="EMBL" id="CP081135">
    <property type="protein sequence ID" value="UEL47352.1"/>
    <property type="molecule type" value="Genomic_DNA"/>
</dbReference>
<reference evidence="1 2" key="1">
    <citation type="journal article" date="2023" name="Int. J. Syst. Evol. Microbiol.">
        <title>Terrisporobacter hibernicus sp. nov., isolated from bovine faeces in Northern Ireland.</title>
        <authorList>
            <person name="Mitchell M."/>
            <person name="Nguyen S.V."/>
            <person name="Connor M."/>
            <person name="Fairley D.J."/>
            <person name="Donoghue O."/>
            <person name="Marshall H."/>
            <person name="Koolman L."/>
            <person name="McMullan G."/>
            <person name="Schaffer K.E."/>
            <person name="McGrath J.W."/>
            <person name="Fanning S."/>
        </authorList>
    </citation>
    <scope>NUCLEOTIDE SEQUENCE [LARGE SCALE GENOMIC DNA]</scope>
    <source>
        <strain evidence="1 2">MCA3</strain>
    </source>
</reference>
<accession>A0AAX2ZG63</accession>
<organism evidence="1 2">
    <name type="scientific">Terrisporobacter hibernicus</name>
    <dbReference type="NCBI Taxonomy" id="2813371"/>
    <lineage>
        <taxon>Bacteria</taxon>
        <taxon>Bacillati</taxon>
        <taxon>Bacillota</taxon>
        <taxon>Clostridia</taxon>
        <taxon>Peptostreptococcales</taxon>
        <taxon>Peptostreptococcaceae</taxon>
        <taxon>Terrisporobacter</taxon>
    </lineage>
</organism>
<sequence>MEEKARIEEIKGFLRIDGEEEDIILSSYLKSAKQYLTNAGIKENESNELYKLAVNMLVCGWYENRNPTDPGSNNTQSFALRSIITQLKCSQERG</sequence>